<comment type="subunit">
    <text evidence="8">The complex is composed of two ATP-binding proteins (LolD) and two transmembrane proteins (LolC and LolE).</text>
</comment>
<keyword evidence="6 8" id="KW-1278">Translocase</keyword>
<dbReference type="PANTHER" id="PTHR24220">
    <property type="entry name" value="IMPORT ATP-BINDING PROTEIN"/>
    <property type="match status" value="1"/>
</dbReference>
<dbReference type="NCBIfam" id="TIGR02211">
    <property type="entry name" value="LolD_lipo_ex"/>
    <property type="match status" value="1"/>
</dbReference>
<dbReference type="GO" id="GO:0005524">
    <property type="term" value="F:ATP binding"/>
    <property type="evidence" value="ECO:0007669"/>
    <property type="project" value="UniProtKB-UniRule"/>
</dbReference>
<evidence type="ECO:0000256" key="8">
    <source>
        <dbReference type="RuleBase" id="RU367068"/>
    </source>
</evidence>
<sequence length="231" mass="25071">MSNHEALVLSCRNLGKTFTQGSYSVQVLNGIDLDVRRGERVAIVGASGSGKSTLLHLLGGLDTPTRGSVTLQGKDFASLSESVRGELRNAALGFVYQFHHLLPEFSALDNVAMPLMIRRQPRARASSAAQDILTRVNLAKRVTHVPGELSGGERQRVALARALVTQPACVLADEPTGNLDQATAQQIFDLMLELSRTLGTAFVIVTHDLELARRCDRVLRLTDSGLQPYQD</sequence>
<keyword evidence="10" id="KW-0449">Lipoprotein</keyword>
<dbReference type="InterPro" id="IPR017871">
    <property type="entry name" value="ABC_transporter-like_CS"/>
</dbReference>
<dbReference type="PANTHER" id="PTHR24220:SF689">
    <property type="entry name" value="LIPOPROTEIN-RELEASING SYSTEM ATP-BINDING PROTEIN LOLD"/>
    <property type="match status" value="1"/>
</dbReference>
<evidence type="ECO:0000256" key="6">
    <source>
        <dbReference type="ARBA" id="ARBA00022967"/>
    </source>
</evidence>
<evidence type="ECO:0000313" key="11">
    <source>
        <dbReference type="Proteomes" id="UP000444316"/>
    </source>
</evidence>
<evidence type="ECO:0000256" key="2">
    <source>
        <dbReference type="ARBA" id="ARBA00022475"/>
    </source>
</evidence>
<evidence type="ECO:0000256" key="7">
    <source>
        <dbReference type="ARBA" id="ARBA00023136"/>
    </source>
</evidence>
<dbReference type="FunFam" id="3.40.50.300:FF:000230">
    <property type="entry name" value="Lipoprotein-releasing system ATP-binding protein LolD"/>
    <property type="match status" value="1"/>
</dbReference>
<dbReference type="SMART" id="SM00382">
    <property type="entry name" value="AAA"/>
    <property type="match status" value="1"/>
</dbReference>
<keyword evidence="5 8" id="KW-0067">ATP-binding</keyword>
<dbReference type="GO" id="GO:0022857">
    <property type="term" value="F:transmembrane transporter activity"/>
    <property type="evidence" value="ECO:0007669"/>
    <property type="project" value="TreeGrafter"/>
</dbReference>
<comment type="similarity">
    <text evidence="8">Belongs to the ABC transporter superfamily. Lipoprotein translocase (TC 3.A.1.125) family.</text>
</comment>
<dbReference type="InterPro" id="IPR003593">
    <property type="entry name" value="AAA+_ATPase"/>
</dbReference>
<comment type="caution">
    <text evidence="10">The sequence shown here is derived from an EMBL/GenBank/DDBJ whole genome shotgun (WGS) entry which is preliminary data.</text>
</comment>
<keyword evidence="11" id="KW-1185">Reference proteome</keyword>
<organism evidence="10 11">
    <name type="scientific">Duganella fentianensis</name>
    <dbReference type="NCBI Taxonomy" id="2692177"/>
    <lineage>
        <taxon>Bacteria</taxon>
        <taxon>Pseudomonadati</taxon>
        <taxon>Pseudomonadota</taxon>
        <taxon>Betaproteobacteria</taxon>
        <taxon>Burkholderiales</taxon>
        <taxon>Oxalobacteraceae</taxon>
        <taxon>Telluria group</taxon>
        <taxon>Duganella</taxon>
    </lineage>
</organism>
<reference evidence="10" key="1">
    <citation type="submission" date="2019-12" db="EMBL/GenBank/DDBJ databases">
        <title>Novel species isolated from a subtropical stream in China.</title>
        <authorList>
            <person name="Lu H."/>
        </authorList>
    </citation>
    <scope>NUCLEOTIDE SEQUENCE [LARGE SCALE GENOMIC DNA]</scope>
    <source>
        <strain evidence="10">FT93W</strain>
    </source>
</reference>
<dbReference type="InterPro" id="IPR027417">
    <property type="entry name" value="P-loop_NTPase"/>
</dbReference>
<dbReference type="InterPro" id="IPR017911">
    <property type="entry name" value="MacB-like_ATP-bd"/>
</dbReference>
<dbReference type="EMBL" id="WWCL01000005">
    <property type="protein sequence ID" value="MYN47558.1"/>
    <property type="molecule type" value="Genomic_DNA"/>
</dbReference>
<accession>A0A845I729</accession>
<keyword evidence="7 8" id="KW-0472">Membrane</keyword>
<evidence type="ECO:0000259" key="9">
    <source>
        <dbReference type="PROSITE" id="PS50893"/>
    </source>
</evidence>
<dbReference type="Pfam" id="PF00005">
    <property type="entry name" value="ABC_tran"/>
    <property type="match status" value="1"/>
</dbReference>
<gene>
    <name evidence="8 10" type="primary">lolD</name>
    <name evidence="10" type="ORF">GTP23_21150</name>
</gene>
<evidence type="ECO:0000313" key="10">
    <source>
        <dbReference type="EMBL" id="MYN47558.1"/>
    </source>
</evidence>
<evidence type="ECO:0000256" key="1">
    <source>
        <dbReference type="ARBA" id="ARBA00022448"/>
    </source>
</evidence>
<comment type="function">
    <text evidence="8">Part of the ABC transporter complex LolCDE involved in the translocation of mature outer membrane-directed lipoproteins, from the inner membrane to the periplasmic chaperone, LolA. Responsible for the formation of the LolA-lipoprotein complex in an ATP-dependent manner.</text>
</comment>
<keyword evidence="3 8" id="KW-0997">Cell inner membrane</keyword>
<proteinExistence type="inferred from homology"/>
<dbReference type="PROSITE" id="PS50893">
    <property type="entry name" value="ABC_TRANSPORTER_2"/>
    <property type="match status" value="1"/>
</dbReference>
<evidence type="ECO:0000256" key="5">
    <source>
        <dbReference type="ARBA" id="ARBA00022840"/>
    </source>
</evidence>
<dbReference type="GO" id="GO:0005886">
    <property type="term" value="C:plasma membrane"/>
    <property type="evidence" value="ECO:0007669"/>
    <property type="project" value="UniProtKB-SubCell"/>
</dbReference>
<dbReference type="GO" id="GO:0089705">
    <property type="term" value="P:protein localization to outer membrane"/>
    <property type="evidence" value="ECO:0007669"/>
    <property type="project" value="TreeGrafter"/>
</dbReference>
<dbReference type="Proteomes" id="UP000444316">
    <property type="component" value="Unassembled WGS sequence"/>
</dbReference>
<evidence type="ECO:0000256" key="3">
    <source>
        <dbReference type="ARBA" id="ARBA00022519"/>
    </source>
</evidence>
<dbReference type="InterPro" id="IPR015854">
    <property type="entry name" value="ABC_transpr_LolD-like"/>
</dbReference>
<dbReference type="SUPFAM" id="SSF52540">
    <property type="entry name" value="P-loop containing nucleoside triphosphate hydrolases"/>
    <property type="match status" value="1"/>
</dbReference>
<dbReference type="CDD" id="cd03255">
    <property type="entry name" value="ABC_MJ0796_LolCDE_FtsE"/>
    <property type="match status" value="1"/>
</dbReference>
<dbReference type="EC" id="7.6.2.-" evidence="8"/>
<dbReference type="Gene3D" id="3.40.50.300">
    <property type="entry name" value="P-loop containing nucleotide triphosphate hydrolases"/>
    <property type="match status" value="1"/>
</dbReference>
<keyword evidence="1 8" id="KW-0813">Transport</keyword>
<comment type="subcellular location">
    <subcellularLocation>
        <location evidence="8">Cell inner membrane</location>
        <topology evidence="8">Peripheral membrane protein</topology>
    </subcellularLocation>
</comment>
<evidence type="ECO:0000256" key="4">
    <source>
        <dbReference type="ARBA" id="ARBA00022741"/>
    </source>
</evidence>
<keyword evidence="2 8" id="KW-1003">Cell membrane</keyword>
<protein>
    <recommendedName>
        <fullName evidence="8">Lipoprotein-releasing system ATP-binding protein LolD</fullName>
        <ecNumber evidence="8">7.6.2.-</ecNumber>
    </recommendedName>
</protein>
<dbReference type="InterPro" id="IPR003439">
    <property type="entry name" value="ABC_transporter-like_ATP-bd"/>
</dbReference>
<dbReference type="GO" id="GO:0016887">
    <property type="term" value="F:ATP hydrolysis activity"/>
    <property type="evidence" value="ECO:0007669"/>
    <property type="project" value="InterPro"/>
</dbReference>
<name>A0A845I729_9BURK</name>
<dbReference type="RefSeq" id="WP_161036951.1">
    <property type="nucleotide sequence ID" value="NZ_WWCL01000005.1"/>
</dbReference>
<feature type="domain" description="ABC transporter" evidence="9">
    <location>
        <begin position="9"/>
        <end position="231"/>
    </location>
</feature>
<dbReference type="PROSITE" id="PS00211">
    <property type="entry name" value="ABC_TRANSPORTER_1"/>
    <property type="match status" value="1"/>
</dbReference>
<dbReference type="InterPro" id="IPR011924">
    <property type="entry name" value="LolD_lipo_ATP-bd"/>
</dbReference>
<dbReference type="AlphaFoldDB" id="A0A845I729"/>
<dbReference type="GO" id="GO:0044874">
    <property type="term" value="P:lipoprotein localization to outer membrane"/>
    <property type="evidence" value="ECO:0007669"/>
    <property type="project" value="TreeGrafter"/>
</dbReference>
<keyword evidence="4 8" id="KW-0547">Nucleotide-binding</keyword>